<proteinExistence type="predicted"/>
<dbReference type="Proteomes" id="UP000649617">
    <property type="component" value="Unassembled WGS sequence"/>
</dbReference>
<name>A0A812WH99_SYMPI</name>
<reference evidence="1" key="1">
    <citation type="submission" date="2021-02" db="EMBL/GenBank/DDBJ databases">
        <authorList>
            <person name="Dougan E. K."/>
            <person name="Rhodes N."/>
            <person name="Thang M."/>
            <person name="Chan C."/>
        </authorList>
    </citation>
    <scope>NUCLEOTIDE SEQUENCE</scope>
</reference>
<dbReference type="CDD" id="cd07067">
    <property type="entry name" value="HP_PGM_like"/>
    <property type="match status" value="1"/>
</dbReference>
<keyword evidence="2" id="KW-1185">Reference proteome</keyword>
<dbReference type="PANTHER" id="PTHR48100:SF61">
    <property type="entry name" value="PHOSPHOGLYCERATE MUTASE"/>
    <property type="match status" value="1"/>
</dbReference>
<dbReference type="AlphaFoldDB" id="A0A812WH99"/>
<dbReference type="SUPFAM" id="SSF53254">
    <property type="entry name" value="Phosphoglycerate mutase-like"/>
    <property type="match status" value="1"/>
</dbReference>
<sequence>MKDPPLTPLGIQDAKALLPHAKQLKPELLVVSPLQRATQTIMIAFRDAIDGKIPVVAHEGCRERLGVNLCDMRVNRSEYSEMFPKVDVSCLDEEAAWLNGIFA</sequence>
<comment type="caution">
    <text evidence="1">The sequence shown here is derived from an EMBL/GenBank/DDBJ whole genome shotgun (WGS) entry which is preliminary data.</text>
</comment>
<accession>A0A812WH99</accession>
<organism evidence="1 2">
    <name type="scientific">Symbiodinium pilosum</name>
    <name type="common">Dinoflagellate</name>
    <dbReference type="NCBI Taxonomy" id="2952"/>
    <lineage>
        <taxon>Eukaryota</taxon>
        <taxon>Sar</taxon>
        <taxon>Alveolata</taxon>
        <taxon>Dinophyceae</taxon>
        <taxon>Suessiales</taxon>
        <taxon>Symbiodiniaceae</taxon>
        <taxon>Symbiodinium</taxon>
    </lineage>
</organism>
<gene>
    <name evidence="1" type="ORF">SPIL2461_LOCUS19062</name>
</gene>
<dbReference type="OrthoDB" id="496981at2759"/>
<dbReference type="GO" id="GO:0005737">
    <property type="term" value="C:cytoplasm"/>
    <property type="evidence" value="ECO:0007669"/>
    <property type="project" value="TreeGrafter"/>
</dbReference>
<dbReference type="EMBL" id="CAJNIZ010044262">
    <property type="protein sequence ID" value="CAE7683314.1"/>
    <property type="molecule type" value="Genomic_DNA"/>
</dbReference>
<dbReference type="InterPro" id="IPR029033">
    <property type="entry name" value="His_PPase_superfam"/>
</dbReference>
<evidence type="ECO:0000313" key="1">
    <source>
        <dbReference type="EMBL" id="CAE7683314.1"/>
    </source>
</evidence>
<dbReference type="GO" id="GO:0016791">
    <property type="term" value="F:phosphatase activity"/>
    <property type="evidence" value="ECO:0007669"/>
    <property type="project" value="TreeGrafter"/>
</dbReference>
<dbReference type="Gene3D" id="3.40.50.1240">
    <property type="entry name" value="Phosphoglycerate mutase-like"/>
    <property type="match status" value="1"/>
</dbReference>
<evidence type="ECO:0000313" key="2">
    <source>
        <dbReference type="Proteomes" id="UP000649617"/>
    </source>
</evidence>
<protein>
    <submittedName>
        <fullName evidence="1">Uncharacterized protein</fullName>
    </submittedName>
</protein>
<dbReference type="PANTHER" id="PTHR48100">
    <property type="entry name" value="BROAD-SPECIFICITY PHOSPHATASE YOR283W-RELATED"/>
    <property type="match status" value="1"/>
</dbReference>
<dbReference type="InterPro" id="IPR050275">
    <property type="entry name" value="PGM_Phosphatase"/>
</dbReference>
<dbReference type="Pfam" id="PF00300">
    <property type="entry name" value="His_Phos_1"/>
    <property type="match status" value="1"/>
</dbReference>
<dbReference type="InterPro" id="IPR013078">
    <property type="entry name" value="His_Pase_superF_clade-1"/>
</dbReference>